<keyword evidence="3" id="KW-1185">Reference proteome</keyword>
<dbReference type="Proteomes" id="UP000324222">
    <property type="component" value="Unassembled WGS sequence"/>
</dbReference>
<sequence length="120" mass="13206">MKGHMNQSNKRTRGKHKQRNTLRVLYSPLPPPFFYLSSTPPSLPFVLRSLVAAEMREGKGRGDHSENAPSLRGKTTPRQDLSPAGGSSLRARHSTAAGPRVPPARKNGTTLHFPTRQDAK</sequence>
<comment type="caution">
    <text evidence="2">The sequence shown here is derived from an EMBL/GenBank/DDBJ whole genome shotgun (WGS) entry which is preliminary data.</text>
</comment>
<protein>
    <submittedName>
        <fullName evidence="2">Uncharacterized protein</fullName>
    </submittedName>
</protein>
<evidence type="ECO:0000313" key="2">
    <source>
        <dbReference type="EMBL" id="MPC87080.1"/>
    </source>
</evidence>
<feature type="compositionally biased region" description="Basic and acidic residues" evidence="1">
    <location>
        <begin position="56"/>
        <end position="66"/>
    </location>
</feature>
<evidence type="ECO:0000256" key="1">
    <source>
        <dbReference type="SAM" id="MobiDB-lite"/>
    </source>
</evidence>
<feature type="region of interest" description="Disordered" evidence="1">
    <location>
        <begin position="1"/>
        <end position="24"/>
    </location>
</feature>
<reference evidence="2 3" key="1">
    <citation type="submission" date="2019-05" db="EMBL/GenBank/DDBJ databases">
        <title>Another draft genome of Portunus trituberculatus and its Hox gene families provides insights of decapod evolution.</title>
        <authorList>
            <person name="Jeong J.-H."/>
            <person name="Song I."/>
            <person name="Kim S."/>
            <person name="Choi T."/>
            <person name="Kim D."/>
            <person name="Ryu S."/>
            <person name="Kim W."/>
        </authorList>
    </citation>
    <scope>NUCLEOTIDE SEQUENCE [LARGE SCALE GENOMIC DNA]</scope>
    <source>
        <tissue evidence="2">Muscle</tissue>
    </source>
</reference>
<feature type="compositionally biased region" description="Basic residues" evidence="1">
    <location>
        <begin position="10"/>
        <end position="20"/>
    </location>
</feature>
<gene>
    <name evidence="2" type="ORF">E2C01_081930</name>
</gene>
<dbReference type="AlphaFoldDB" id="A0A5B7IR27"/>
<accession>A0A5B7IR27</accession>
<evidence type="ECO:0000313" key="3">
    <source>
        <dbReference type="Proteomes" id="UP000324222"/>
    </source>
</evidence>
<dbReference type="EMBL" id="VSRR010073449">
    <property type="protein sequence ID" value="MPC87080.1"/>
    <property type="molecule type" value="Genomic_DNA"/>
</dbReference>
<name>A0A5B7IR27_PORTR</name>
<proteinExistence type="predicted"/>
<feature type="region of interest" description="Disordered" evidence="1">
    <location>
        <begin position="56"/>
        <end position="120"/>
    </location>
</feature>
<organism evidence="2 3">
    <name type="scientific">Portunus trituberculatus</name>
    <name type="common">Swimming crab</name>
    <name type="synonym">Neptunus trituberculatus</name>
    <dbReference type="NCBI Taxonomy" id="210409"/>
    <lineage>
        <taxon>Eukaryota</taxon>
        <taxon>Metazoa</taxon>
        <taxon>Ecdysozoa</taxon>
        <taxon>Arthropoda</taxon>
        <taxon>Crustacea</taxon>
        <taxon>Multicrustacea</taxon>
        <taxon>Malacostraca</taxon>
        <taxon>Eumalacostraca</taxon>
        <taxon>Eucarida</taxon>
        <taxon>Decapoda</taxon>
        <taxon>Pleocyemata</taxon>
        <taxon>Brachyura</taxon>
        <taxon>Eubrachyura</taxon>
        <taxon>Portunoidea</taxon>
        <taxon>Portunidae</taxon>
        <taxon>Portuninae</taxon>
        <taxon>Portunus</taxon>
    </lineage>
</organism>